<evidence type="ECO:0000313" key="5">
    <source>
        <dbReference type="Proteomes" id="UP000181917"/>
    </source>
</evidence>
<evidence type="ECO:0000256" key="2">
    <source>
        <dbReference type="SAM" id="Phobius"/>
    </source>
</evidence>
<dbReference type="PANTHER" id="PTHR24094:SF15">
    <property type="entry name" value="AMP-DEPENDENT SYNTHETASE_LIGASE DOMAIN-CONTAINING PROTEIN-RELATED"/>
    <property type="match status" value="1"/>
</dbReference>
<dbReference type="PANTHER" id="PTHR24094">
    <property type="entry name" value="SECRETED PROTEIN"/>
    <property type="match status" value="1"/>
</dbReference>
<gene>
    <name evidence="4" type="ORF">SAMN04489742_2776</name>
</gene>
<feature type="compositionally biased region" description="Low complexity" evidence="1">
    <location>
        <begin position="50"/>
        <end position="63"/>
    </location>
</feature>
<keyword evidence="2" id="KW-1133">Transmembrane helix</keyword>
<keyword evidence="2" id="KW-0812">Transmembrane</keyword>
<dbReference type="InterPro" id="IPR011089">
    <property type="entry name" value="GmrSD_C"/>
</dbReference>
<proteinExistence type="predicted"/>
<feature type="region of interest" description="Disordered" evidence="1">
    <location>
        <begin position="302"/>
        <end position="351"/>
    </location>
</feature>
<protein>
    <recommendedName>
        <fullName evidence="3">GmrSD restriction endonucleases C-terminal domain-containing protein</fullName>
    </recommendedName>
</protein>
<feature type="compositionally biased region" description="Low complexity" evidence="1">
    <location>
        <begin position="304"/>
        <end position="340"/>
    </location>
</feature>
<sequence>MSWGKSSLGEKQAAVRPRRRFIAAGFLIVVLLVFWLIAGTSADAEESRGQSSPAPSQTPAAAVPTPPSLVEPSATGNPAPAKAPAPVDPSPEPESAEPLDRQEPDVAALALLETLPIKGRAPKTGYDRDEFGQAWADVDRNGCDTRNDILARDVDSPTFRSNESCRVISGVLQDPYSGRTVEFTRGQETSALVPVDHVVALSDAWQKGAQQLTLEQRTLLANDPLNLLATTQRMNSQKSDGDGATWLPQNKSFRCAYVSRQISVKAAYSLWVTLAEHDAMERILADCPDEAAAGSTLVEEPLAEAEAPAATAPAAKAPAAKAPTGTPAPEADNAPAGAGPQPAPARSVNCSDFGTHAEAQTWFEYYHPTMGDIGGLDADGDLLACVSLP</sequence>
<dbReference type="EMBL" id="FNKH01000002">
    <property type="protein sequence ID" value="SDQ84089.1"/>
    <property type="molecule type" value="Genomic_DNA"/>
</dbReference>
<feature type="domain" description="GmrSD restriction endonucleases C-terminal" evidence="3">
    <location>
        <begin position="144"/>
        <end position="280"/>
    </location>
</feature>
<evidence type="ECO:0000259" key="3">
    <source>
        <dbReference type="Pfam" id="PF07510"/>
    </source>
</evidence>
<dbReference type="Proteomes" id="UP000181917">
    <property type="component" value="Unassembled WGS sequence"/>
</dbReference>
<feature type="transmembrane region" description="Helical" evidence="2">
    <location>
        <begin position="21"/>
        <end position="38"/>
    </location>
</feature>
<keyword evidence="5" id="KW-1185">Reference proteome</keyword>
<feature type="compositionally biased region" description="Pro residues" evidence="1">
    <location>
        <begin position="81"/>
        <end position="92"/>
    </location>
</feature>
<name>A0A1H1E6I5_9MICC</name>
<dbReference type="Pfam" id="PF07510">
    <property type="entry name" value="GmrSD_C"/>
    <property type="match status" value="1"/>
</dbReference>
<feature type="region of interest" description="Disordered" evidence="1">
    <location>
        <begin position="43"/>
        <end position="101"/>
    </location>
</feature>
<accession>A0A1H1E6I5</accession>
<keyword evidence="2" id="KW-0472">Membrane</keyword>
<dbReference type="STRING" id="37928.SAMN04489742_2776"/>
<reference evidence="4 5" key="1">
    <citation type="submission" date="2016-10" db="EMBL/GenBank/DDBJ databases">
        <authorList>
            <person name="de Groot N.N."/>
        </authorList>
    </citation>
    <scope>NUCLEOTIDE SEQUENCE [LARGE SCALE GENOMIC DNA]</scope>
    <source>
        <strain evidence="4 5">DSM 20117</strain>
    </source>
</reference>
<evidence type="ECO:0000256" key="1">
    <source>
        <dbReference type="SAM" id="MobiDB-lite"/>
    </source>
</evidence>
<evidence type="ECO:0000313" key="4">
    <source>
        <dbReference type="EMBL" id="SDQ84089.1"/>
    </source>
</evidence>
<organism evidence="4 5">
    <name type="scientific">Crystallibacter crystallopoietes</name>
    <dbReference type="NCBI Taxonomy" id="37928"/>
    <lineage>
        <taxon>Bacteria</taxon>
        <taxon>Bacillati</taxon>
        <taxon>Actinomycetota</taxon>
        <taxon>Actinomycetes</taxon>
        <taxon>Micrococcales</taxon>
        <taxon>Micrococcaceae</taxon>
        <taxon>Crystallibacter</taxon>
    </lineage>
</organism>
<dbReference type="AlphaFoldDB" id="A0A1H1E6I5"/>